<evidence type="ECO:0000256" key="1">
    <source>
        <dbReference type="ARBA" id="ARBA00005129"/>
    </source>
</evidence>
<evidence type="ECO:0000256" key="9">
    <source>
        <dbReference type="SAM" id="MobiDB-lite"/>
    </source>
</evidence>
<dbReference type="InterPro" id="IPR004971">
    <property type="entry name" value="mRNA_G-N7_MeTrfase_dom"/>
</dbReference>
<dbReference type="OrthoDB" id="10248867at2759"/>
<dbReference type="SMART" id="SM00220">
    <property type="entry name" value="S_TKc"/>
    <property type="match status" value="1"/>
</dbReference>
<evidence type="ECO:0000256" key="3">
    <source>
        <dbReference type="ARBA" id="ARBA00022664"/>
    </source>
</evidence>
<dbReference type="InterPro" id="IPR000719">
    <property type="entry name" value="Prot_kinase_dom"/>
</dbReference>
<feature type="transmembrane region" description="Helical" evidence="10">
    <location>
        <begin position="47"/>
        <end position="67"/>
    </location>
</feature>
<keyword evidence="4" id="KW-0808">Transferase</keyword>
<feature type="compositionally biased region" description="Basic and acidic residues" evidence="9">
    <location>
        <begin position="616"/>
        <end position="627"/>
    </location>
</feature>
<evidence type="ECO:0000256" key="10">
    <source>
        <dbReference type="SAM" id="Phobius"/>
    </source>
</evidence>
<evidence type="ECO:0000256" key="5">
    <source>
        <dbReference type="ARBA" id="ARBA00022801"/>
    </source>
</evidence>
<keyword evidence="5" id="KW-0378">Hydrolase</keyword>
<dbReference type="Gene3D" id="1.10.510.10">
    <property type="entry name" value="Transferase(Phosphotransferase) domain 1"/>
    <property type="match status" value="1"/>
</dbReference>
<dbReference type="InterPro" id="IPR012340">
    <property type="entry name" value="NA-bd_OB-fold"/>
</dbReference>
<dbReference type="CDD" id="cd02440">
    <property type="entry name" value="AdoMet_MTases"/>
    <property type="match status" value="1"/>
</dbReference>
<dbReference type="EMBL" id="JAEHOC010000060">
    <property type="protein sequence ID" value="KAG2424965.1"/>
    <property type="molecule type" value="Genomic_DNA"/>
</dbReference>
<dbReference type="Gene3D" id="2.40.50.140">
    <property type="entry name" value="Nucleic acid-binding proteins"/>
    <property type="match status" value="1"/>
</dbReference>
<comment type="caution">
    <text evidence="13">The sequence shown here is derived from an EMBL/GenBank/DDBJ whole genome shotgun (WGS) entry which is preliminary data.</text>
</comment>
<sequence length="1955" mass="213473">MHGMEVAVREARVNKAFLLTCIGVFTLWLGQLVVLGMLIYYKVPTELIAANVAALAVTLVLGSLSIYNNYCVVHGNCVVLSWVLAVMVIIGGVGSFATGVMGVKQSADFLRMLNGSIPTTKASRKPTKESGLHSSSTMQYLQSSRSYPNSQPRYLQPGSGRLIGRGGFSSIYSHGQDAVRKEIQTRQILSVVRELMVFETLSKVTYLRAQRRLFPLYMPEDASINFSGSDPAKWCISLHYTRLAGSLWDLKDCLYHGTYNASAGNFLMYDMQNLMWQLATLHRNNIMHRDIKPENILVDLPAGAPSYSTGQHALVLADFGSVRELDAAYADATKKAMSPGRYDLTNGVCTPRWQAPEMWENDGKYTEQADLFSMGLVFLHMLTGYTIHGDPGKPFTAKEYMFKLVSLLGPPDEEAARRFQGEYAGLLTVNVRGSLKDRILCAADKLGMSEYQRNMVYHVITKLLDWNPANRRSAYDLYRDIRYIHDPPGAVVPPLPASPIKFHMPEFANGQELCHWLGARITNKTELASPAVQEYLYLCYYKKKYHMQISSAANAVVSSRSYTRSYTTTEPPRTVLTVRHLRARMEAALNSQTIMSSPVQKVAASPPSGGGSAGKRSAEEIPSEQRRPAKKVALTSNDAAIVSSPVQKVVASSPSGGGSAGKRSAEEIPSQQMRPAKVPATGGGAKKAATKSKRPTKTTAITATGGGETKSKRPTKTTATGGAMAATHVILSASLKPVASSIADALADASRQLEFEVNFNPLNVGEDAFRRVYNAFCASAAFRPEKVGVVSLDVAVDGLSERLSIHGADSVEAFCSNPYSRGAISRSVMAKKDVRRLQIPEFGMAANLKHETPLSGEEAAAAEDMLLRSSMHLRHKQRSSFVSDKYSFRVDLTVVRQGADRPSDLMRRAPRYEIEVELVDRSLSPKEAVTQLQKLCAFILKNIDNSHMILSLPEKDSVLMEYQALCHAARSRSSSSSSAPLLVDAARMRRSPHTWFLGPKPVTLMSSHLRAPDAEEEDDDPSAFSITKGYNVTDKADGERVLCFVNAAGSAFLINNRLGVRGSGITVPGLASSLLDGEYVDRWKASEGADIFSVNQAAFMAFDIYWVRGSPVTSVFHVGVGDVRSPTGTRYELLREACKLLADASRANPLRFSAKSFFFDSDIREAVRQCTETPRIYETDGLIFTPNALPVGANHEREAPVLRGTWRRVLKWKPPQLNTIDFLIRGAGTSDRNNAGASGTVGASRMNNAQSSYNPTALSGSDIASPSMSKGEGAAFSRATFSLLVGMAEARGGADPIGVLARGATQAKGGGGPGMYVEHQFAVTEVPLQDGKCLCQNGDPIQSETVVEFAYLPSEKGDGGGMWVPLRVRHDKTALYRTTRSIAGAANDYHIARNVMASILDPVTMGMLLGTERVGGGGGPQAQQEAGAPLYYNRDTSRGNLATLPMLDFHNHWVKNHSLISHLRAAGAKKVLDVACGKGGDLFKYVNAGCRVVVGVDIAPDNLLNPDDGAYARLAEMRTRQKDGAASAGVTAVFLQMDCSKPLEAEYNTATGQLRDINGAALGFVPETRVPRSLAPFYRIATGGFDAACCMFGVHYFFAGPQDLDTLGATLRSRVKRGGLLLLTFMDGEQVDRLFERAGSMTVRGQKDGKTIWSIGKRYDALSEDPLQNYGKSIDVYVESINQTVPEYLVDPRLLTKVLEAHEFEPLPKAAAKRLGFPGDTGLFGDLFEAMATSPAAARGADKVASALTMSADEKRFSFLNRMGVQAIETELDDYSNWVVMWSTVYLVVLTVLYSFIYDWVRRMERSCPCSAGWERDFIRVFPLASLVFNLVMVLFVNMVLVSGSTVVRTVATILNFLSVGSFVGWAVYAWALYRFVQKARSGGCICATEPRGFRIAVWTLVGQGCHMLVSILFGVLIILFMNDVRRQYVVNVLESMVPGNKAGSSRRIRHYQRD</sequence>
<dbReference type="UniPathway" id="UPA00922"/>
<dbReference type="GO" id="GO:0005737">
    <property type="term" value="C:cytoplasm"/>
    <property type="evidence" value="ECO:0007669"/>
    <property type="project" value="TreeGrafter"/>
</dbReference>
<dbReference type="GO" id="GO:0044773">
    <property type="term" value="P:mitotic DNA damage checkpoint signaling"/>
    <property type="evidence" value="ECO:0007669"/>
    <property type="project" value="TreeGrafter"/>
</dbReference>
<dbReference type="GO" id="GO:0140818">
    <property type="term" value="F:mRNA 5'-triphosphate monophosphatase activity"/>
    <property type="evidence" value="ECO:0007669"/>
    <property type="project" value="UniProtKB-EC"/>
</dbReference>
<evidence type="ECO:0000259" key="11">
    <source>
        <dbReference type="PROSITE" id="PS50011"/>
    </source>
</evidence>
<dbReference type="PANTHER" id="PTHR44167">
    <property type="entry name" value="OVARIAN-SPECIFIC SERINE/THREONINE-PROTEIN KINASE LOK-RELATED"/>
    <property type="match status" value="1"/>
</dbReference>
<dbReference type="Proteomes" id="UP000650467">
    <property type="component" value="Unassembled WGS sequence"/>
</dbReference>
<dbReference type="InterPro" id="IPR037009">
    <property type="entry name" value="mRNA_triPase_Cet1_sf"/>
</dbReference>
<evidence type="ECO:0000256" key="6">
    <source>
        <dbReference type="ARBA" id="ARBA00035028"/>
    </source>
</evidence>
<reference evidence="13" key="1">
    <citation type="journal article" date="2020" name="bioRxiv">
        <title>Comparative genomics of Chlamydomonas.</title>
        <authorList>
            <person name="Craig R.J."/>
            <person name="Hasan A.R."/>
            <person name="Ness R.W."/>
            <person name="Keightley P.D."/>
        </authorList>
    </citation>
    <scope>NUCLEOTIDE SEQUENCE</scope>
    <source>
        <strain evidence="13">SAG 7.73</strain>
    </source>
</reference>
<dbReference type="PROSITE" id="PS50011">
    <property type="entry name" value="PROTEIN_KINASE_DOM"/>
    <property type="match status" value="1"/>
</dbReference>
<keyword evidence="14" id="KW-1185">Reference proteome</keyword>
<dbReference type="InterPro" id="IPR029063">
    <property type="entry name" value="SAM-dependent_MTases_sf"/>
</dbReference>
<gene>
    <name evidence="13" type="ORF">HXX76_014123</name>
</gene>
<dbReference type="PROSITE" id="PS00108">
    <property type="entry name" value="PROTEIN_KINASE_ST"/>
    <property type="match status" value="1"/>
</dbReference>
<feature type="transmembrane region" description="Helical" evidence="10">
    <location>
        <begin position="1821"/>
        <end position="1842"/>
    </location>
</feature>
<evidence type="ECO:0000313" key="13">
    <source>
        <dbReference type="EMBL" id="KAG2424965.1"/>
    </source>
</evidence>
<feature type="transmembrane region" description="Helical" evidence="10">
    <location>
        <begin position="1778"/>
        <end position="1801"/>
    </location>
</feature>
<dbReference type="SUPFAM" id="SSF50249">
    <property type="entry name" value="Nucleic acid-binding proteins"/>
    <property type="match status" value="1"/>
</dbReference>
<evidence type="ECO:0000259" key="12">
    <source>
        <dbReference type="PROSITE" id="PS51562"/>
    </source>
</evidence>
<dbReference type="SUPFAM" id="SSF56091">
    <property type="entry name" value="DNA ligase/mRNA capping enzyme, catalytic domain"/>
    <property type="match status" value="1"/>
</dbReference>
<dbReference type="Pfam" id="PF00069">
    <property type="entry name" value="Pkinase"/>
    <property type="match status" value="1"/>
</dbReference>
<dbReference type="Gene3D" id="3.20.100.10">
    <property type="entry name" value="mRNA triphosphatase Cet1-like"/>
    <property type="match status" value="1"/>
</dbReference>
<dbReference type="GO" id="GO:0005634">
    <property type="term" value="C:nucleus"/>
    <property type="evidence" value="ECO:0007669"/>
    <property type="project" value="TreeGrafter"/>
</dbReference>
<feature type="transmembrane region" description="Helical" evidence="10">
    <location>
        <begin position="1898"/>
        <end position="1922"/>
    </location>
</feature>
<dbReference type="InterPro" id="IPR011009">
    <property type="entry name" value="Kinase-like_dom_sf"/>
</dbReference>
<keyword evidence="10" id="KW-1133">Transmembrane helix</keyword>
<dbReference type="SUPFAM" id="SSF55154">
    <property type="entry name" value="CYTH-like phosphatases"/>
    <property type="match status" value="1"/>
</dbReference>
<name>A0A835SQI8_CHLIN</name>
<feature type="transmembrane region" description="Helical" evidence="10">
    <location>
        <begin position="16"/>
        <end position="41"/>
    </location>
</feature>
<dbReference type="Gene3D" id="3.30.470.30">
    <property type="entry name" value="DNA ligase/mRNA capping enzyme"/>
    <property type="match status" value="1"/>
</dbReference>
<keyword evidence="10" id="KW-0812">Transmembrane</keyword>
<evidence type="ECO:0000256" key="2">
    <source>
        <dbReference type="ARBA" id="ARBA00022603"/>
    </source>
</evidence>
<dbReference type="PANTHER" id="PTHR44167:SF31">
    <property type="entry name" value="PROTEIN CBG02007"/>
    <property type="match status" value="1"/>
</dbReference>
<comment type="catalytic activity">
    <reaction evidence="8">
        <text>a 5'-end triphospho-ribonucleoside in mRNA + H2O = a 5'-end diphospho-ribonucleoside in mRNA + phosphate + H(+)</text>
        <dbReference type="Rhea" id="RHEA:67004"/>
        <dbReference type="Rhea" id="RHEA-COMP:17164"/>
        <dbReference type="Rhea" id="RHEA-COMP:17165"/>
        <dbReference type="ChEBI" id="CHEBI:15377"/>
        <dbReference type="ChEBI" id="CHEBI:15378"/>
        <dbReference type="ChEBI" id="CHEBI:43474"/>
        <dbReference type="ChEBI" id="CHEBI:167616"/>
        <dbReference type="ChEBI" id="CHEBI:167618"/>
        <dbReference type="EC" id="3.6.1.74"/>
    </reaction>
    <physiologicalReaction direction="left-to-right" evidence="8">
        <dbReference type="Rhea" id="RHEA:67005"/>
    </physiologicalReaction>
</comment>
<protein>
    <recommendedName>
        <fullName evidence="6">mRNA 5'-phosphatase</fullName>
        <ecNumber evidence="6">3.6.1.74</ecNumber>
    </recommendedName>
</protein>
<evidence type="ECO:0000256" key="4">
    <source>
        <dbReference type="ARBA" id="ARBA00022679"/>
    </source>
</evidence>
<evidence type="ECO:0000256" key="7">
    <source>
        <dbReference type="ARBA" id="ARBA00044712"/>
    </source>
</evidence>
<feature type="transmembrane region" description="Helical" evidence="10">
    <location>
        <begin position="1854"/>
        <end position="1877"/>
    </location>
</feature>
<dbReference type="GO" id="GO:0004674">
    <property type="term" value="F:protein serine/threonine kinase activity"/>
    <property type="evidence" value="ECO:0007669"/>
    <property type="project" value="TreeGrafter"/>
</dbReference>
<dbReference type="EC" id="3.6.1.74" evidence="6"/>
<evidence type="ECO:0000313" key="14">
    <source>
        <dbReference type="Proteomes" id="UP000650467"/>
    </source>
</evidence>
<evidence type="ECO:0000256" key="8">
    <source>
        <dbReference type="ARBA" id="ARBA00047740"/>
    </source>
</evidence>
<feature type="transmembrane region" description="Helical" evidence="10">
    <location>
        <begin position="79"/>
        <end position="103"/>
    </location>
</feature>
<dbReference type="InterPro" id="IPR033469">
    <property type="entry name" value="CYTH-like_dom_sf"/>
</dbReference>
<dbReference type="SUPFAM" id="SSF56112">
    <property type="entry name" value="Protein kinase-like (PK-like)"/>
    <property type="match status" value="1"/>
</dbReference>
<dbReference type="Gene3D" id="3.40.50.150">
    <property type="entry name" value="Vaccinia Virus protein VP39"/>
    <property type="match status" value="1"/>
</dbReference>
<keyword evidence="10" id="KW-0472">Membrane</keyword>
<dbReference type="GO" id="GO:0004651">
    <property type="term" value="F:polynucleotide 5'-phosphatase activity"/>
    <property type="evidence" value="ECO:0007669"/>
    <property type="project" value="InterPro"/>
</dbReference>
<keyword evidence="2" id="KW-0489">Methyltransferase</keyword>
<feature type="region of interest" description="Disordered" evidence="9">
    <location>
        <begin position="592"/>
        <end position="719"/>
    </location>
</feature>
<dbReference type="Pfam" id="PF03291">
    <property type="entry name" value="mRNA_G-N7_MeTrfase"/>
    <property type="match status" value="1"/>
</dbReference>
<comment type="catalytic activity">
    <reaction evidence="7">
        <text>a 5'-end (5'-triphosphoguanosine)-ribonucleoside in mRNA + S-adenosyl-L-methionine = a 5'-end (N(7)-methyl 5'-triphosphoguanosine)-ribonucleoside in mRNA + S-adenosyl-L-homocysteine</text>
        <dbReference type="Rhea" id="RHEA:67008"/>
        <dbReference type="Rhea" id="RHEA-COMP:17166"/>
        <dbReference type="Rhea" id="RHEA-COMP:17167"/>
        <dbReference type="ChEBI" id="CHEBI:57856"/>
        <dbReference type="ChEBI" id="CHEBI:59789"/>
        <dbReference type="ChEBI" id="CHEBI:156461"/>
        <dbReference type="ChEBI" id="CHEBI:167617"/>
        <dbReference type="EC" id="2.1.1.56"/>
    </reaction>
</comment>
<keyword evidence="3" id="KW-0507">mRNA processing</keyword>
<feature type="domain" description="MRNA cap 0 methyltransferase" evidence="12">
    <location>
        <begin position="1442"/>
        <end position="1769"/>
    </location>
</feature>
<comment type="pathway">
    <text evidence="1">mRNA processing; mRNA capping.</text>
</comment>
<accession>A0A835SQI8</accession>
<proteinExistence type="predicted"/>
<feature type="domain" description="Protein kinase" evidence="11">
    <location>
        <begin position="157"/>
        <end position="484"/>
    </location>
</feature>
<dbReference type="SUPFAM" id="SSF53335">
    <property type="entry name" value="S-adenosyl-L-methionine-dependent methyltransferases"/>
    <property type="match status" value="1"/>
</dbReference>
<dbReference type="GO" id="GO:0005524">
    <property type="term" value="F:ATP binding"/>
    <property type="evidence" value="ECO:0007669"/>
    <property type="project" value="InterPro"/>
</dbReference>
<dbReference type="GO" id="GO:0004482">
    <property type="term" value="F:mRNA 5'-cap (guanine-N7-)-methyltransferase activity"/>
    <property type="evidence" value="ECO:0007669"/>
    <property type="project" value="UniProtKB-EC"/>
</dbReference>
<dbReference type="PROSITE" id="PS51562">
    <property type="entry name" value="RNA_CAP0_MT"/>
    <property type="match status" value="1"/>
</dbReference>
<organism evidence="13 14">
    <name type="scientific">Chlamydomonas incerta</name>
    <dbReference type="NCBI Taxonomy" id="51695"/>
    <lineage>
        <taxon>Eukaryota</taxon>
        <taxon>Viridiplantae</taxon>
        <taxon>Chlorophyta</taxon>
        <taxon>core chlorophytes</taxon>
        <taxon>Chlorophyceae</taxon>
        <taxon>CS clade</taxon>
        <taxon>Chlamydomonadales</taxon>
        <taxon>Chlamydomonadaceae</taxon>
        <taxon>Chlamydomonas</taxon>
    </lineage>
</organism>
<dbReference type="InterPro" id="IPR008271">
    <property type="entry name" value="Ser/Thr_kinase_AS"/>
</dbReference>